<organism evidence="1 2">
    <name type="scientific">Pararhizobium mangrovi</name>
    <dbReference type="NCBI Taxonomy" id="2590452"/>
    <lineage>
        <taxon>Bacteria</taxon>
        <taxon>Pseudomonadati</taxon>
        <taxon>Pseudomonadota</taxon>
        <taxon>Alphaproteobacteria</taxon>
        <taxon>Hyphomicrobiales</taxon>
        <taxon>Rhizobiaceae</taxon>
        <taxon>Rhizobium/Agrobacterium group</taxon>
        <taxon>Pararhizobium</taxon>
    </lineage>
</organism>
<dbReference type="EMBL" id="VHLH01000045">
    <property type="protein sequence ID" value="TPW25881.1"/>
    <property type="molecule type" value="Genomic_DNA"/>
</dbReference>
<accession>A0A506TY40</accession>
<proteinExistence type="predicted"/>
<protein>
    <submittedName>
        <fullName evidence="1">Uncharacterized protein</fullName>
    </submittedName>
</protein>
<evidence type="ECO:0000313" key="2">
    <source>
        <dbReference type="Proteomes" id="UP000320314"/>
    </source>
</evidence>
<dbReference type="RefSeq" id="WP_141168326.1">
    <property type="nucleotide sequence ID" value="NZ_VHLH01000045.1"/>
</dbReference>
<keyword evidence="2" id="KW-1185">Reference proteome</keyword>
<sequence length="396" mass="45442">MTQWRCTQLSFAGQSGHAHTHSYYDIPVFDETGRAIVAHRLFFSGRKPTSDDRIEIGIVNTDEPGSWDQIGTSSAWSWQQGPLAQWIAGGPRLIWNDAEENRHVARIFNRETRSIKTLPMPVYSVDREGRHAFSINMARLNTVRPGYGYPGGGDARVDEARPGDDGIWRMALDDPSPKLILSVSQAVDFMRRNIGWRLRLKQFRHRYVYWFNHLKLSPDGKRFTVKLRWRELDGARNDRMGVSLTCNTDGTDLRLLATATSHVIWKTSDVLYFWSEGAVREYEDRSPRGTERALLAPDLIDANVHIRHLDPNAQTYVFDTPYREKIDLFILDRATGNHERIGRFEGHTPERGEFRCDLHPCPNARGDRIVVTSMMSGMRQLYLFSWNGAPFPDHGS</sequence>
<name>A0A506TY40_9HYPH</name>
<dbReference type="OrthoDB" id="5174394at2"/>
<dbReference type="Proteomes" id="UP000320314">
    <property type="component" value="Unassembled WGS sequence"/>
</dbReference>
<comment type="caution">
    <text evidence="1">The sequence shown here is derived from an EMBL/GenBank/DDBJ whole genome shotgun (WGS) entry which is preliminary data.</text>
</comment>
<dbReference type="AlphaFoldDB" id="A0A506TY40"/>
<gene>
    <name evidence="1" type="ORF">FJU11_17280</name>
</gene>
<dbReference type="SUPFAM" id="SSF82171">
    <property type="entry name" value="DPP6 N-terminal domain-like"/>
    <property type="match status" value="1"/>
</dbReference>
<reference evidence="1 2" key="1">
    <citation type="submission" date="2019-06" db="EMBL/GenBank/DDBJ databases">
        <authorList>
            <person name="Li M."/>
        </authorList>
    </citation>
    <scope>NUCLEOTIDE SEQUENCE [LARGE SCALE GENOMIC DNA]</scope>
    <source>
        <strain evidence="1 2">BGMRC6574</strain>
    </source>
</reference>
<evidence type="ECO:0000313" key="1">
    <source>
        <dbReference type="EMBL" id="TPW25881.1"/>
    </source>
</evidence>